<sequence length="408" mass="43605">MKTAASLAVPLVFALSAAASPSPVDTTHQLSARQCASSLDIANTIATRLQDNYFNIITGEYSGGEHWTDANNIENIHNLMLATGQDQWSDLADNSYLGRTANLEYDLGISLWSDILGGSWDDAQWIILALWKIADYKAARGDSNDAYLQSALTIYSLVEAAWDNTCGGGVWWSSADNYKNSVTNELFLLVSAVGAINFPSNTAFLTNAKKAQAWIASSALRNSQNLFNDGLVTATCANNGQTVWIYNQVGVIRRPFVAFVLIVPQGAIAAGLGALYVSTGDESLLTEAELTLDATIAHLTQGGILKESCDDAVSPNCNSDQVAFKGIFMKHLQYYLDRANNATRTAKYAGFIHAQASGVYHYGTDSSSDIGSVWYAPSQGGSIFDSASSGSGLAAHIVNAKYGPCESL</sequence>
<keyword evidence="1" id="KW-0732">Signal</keyword>
<dbReference type="Proteomes" id="UP000613580">
    <property type="component" value="Unassembled WGS sequence"/>
</dbReference>
<evidence type="ECO:0000313" key="3">
    <source>
        <dbReference type="Proteomes" id="UP000613580"/>
    </source>
</evidence>
<organism evidence="2 3">
    <name type="scientific">Mycena chlorophos</name>
    <name type="common">Agaric fungus</name>
    <name type="synonym">Agaricus chlorophos</name>
    <dbReference type="NCBI Taxonomy" id="658473"/>
    <lineage>
        <taxon>Eukaryota</taxon>
        <taxon>Fungi</taxon>
        <taxon>Dikarya</taxon>
        <taxon>Basidiomycota</taxon>
        <taxon>Agaricomycotina</taxon>
        <taxon>Agaricomycetes</taxon>
        <taxon>Agaricomycetidae</taxon>
        <taxon>Agaricales</taxon>
        <taxon>Marasmiineae</taxon>
        <taxon>Mycenaceae</taxon>
        <taxon>Mycena</taxon>
    </lineage>
</organism>
<dbReference type="PANTHER" id="PTHR47791:SF2">
    <property type="entry name" value="ENDO MANNANASE, GH76 FAMILY (EUROFUNG)"/>
    <property type="match status" value="1"/>
</dbReference>
<dbReference type="InterPro" id="IPR008928">
    <property type="entry name" value="6-hairpin_glycosidase_sf"/>
</dbReference>
<dbReference type="Pfam" id="PF03663">
    <property type="entry name" value="Glyco_hydro_76"/>
    <property type="match status" value="2"/>
</dbReference>
<gene>
    <name evidence="2" type="ORF">HMN09_00676500</name>
</gene>
<proteinExistence type="predicted"/>
<keyword evidence="3" id="KW-1185">Reference proteome</keyword>
<reference evidence="2" key="1">
    <citation type="submission" date="2020-05" db="EMBL/GenBank/DDBJ databases">
        <title>Mycena genomes resolve the evolution of fungal bioluminescence.</title>
        <authorList>
            <person name="Tsai I.J."/>
        </authorList>
    </citation>
    <scope>NUCLEOTIDE SEQUENCE</scope>
    <source>
        <strain evidence="2">110903Hualien_Pintung</strain>
    </source>
</reference>
<dbReference type="GO" id="GO:0016798">
    <property type="term" value="F:hydrolase activity, acting on glycosyl bonds"/>
    <property type="evidence" value="ECO:0007669"/>
    <property type="project" value="UniProtKB-KW"/>
</dbReference>
<dbReference type="EMBL" id="JACAZE010000008">
    <property type="protein sequence ID" value="KAF7308285.1"/>
    <property type="molecule type" value="Genomic_DNA"/>
</dbReference>
<feature type="chain" id="PRO_5034233098" evidence="1">
    <location>
        <begin position="20"/>
        <end position="408"/>
    </location>
</feature>
<keyword evidence="2" id="KW-0326">Glycosidase</keyword>
<name>A0A8H6SXX8_MYCCL</name>
<dbReference type="PANTHER" id="PTHR47791">
    <property type="entry name" value="MEIOTICALLY UP-REGULATED GENE 191 PROTEIN"/>
    <property type="match status" value="1"/>
</dbReference>
<dbReference type="SUPFAM" id="SSF48208">
    <property type="entry name" value="Six-hairpin glycosidases"/>
    <property type="match status" value="1"/>
</dbReference>
<evidence type="ECO:0000256" key="1">
    <source>
        <dbReference type="SAM" id="SignalP"/>
    </source>
</evidence>
<feature type="signal peptide" evidence="1">
    <location>
        <begin position="1"/>
        <end position="19"/>
    </location>
</feature>
<dbReference type="AlphaFoldDB" id="A0A8H6SXX8"/>
<dbReference type="InterPro" id="IPR053169">
    <property type="entry name" value="MUG_Protein"/>
</dbReference>
<protein>
    <submittedName>
        <fullName evidence="2">Six-hairpin glycosidase</fullName>
    </submittedName>
</protein>
<dbReference type="InterPro" id="IPR005198">
    <property type="entry name" value="Glyco_hydro_76"/>
</dbReference>
<comment type="caution">
    <text evidence="2">The sequence shown here is derived from an EMBL/GenBank/DDBJ whole genome shotgun (WGS) entry which is preliminary data.</text>
</comment>
<accession>A0A8H6SXX8</accession>
<dbReference type="GO" id="GO:0005975">
    <property type="term" value="P:carbohydrate metabolic process"/>
    <property type="evidence" value="ECO:0007669"/>
    <property type="project" value="InterPro"/>
</dbReference>
<dbReference type="OrthoDB" id="9984024at2759"/>
<dbReference type="Gene3D" id="1.50.10.20">
    <property type="match status" value="2"/>
</dbReference>
<keyword evidence="2" id="KW-0378">Hydrolase</keyword>
<evidence type="ECO:0000313" key="2">
    <source>
        <dbReference type="EMBL" id="KAF7308285.1"/>
    </source>
</evidence>